<evidence type="ECO:0000313" key="3">
    <source>
        <dbReference type="Proteomes" id="UP000030760"/>
    </source>
</evidence>
<dbReference type="EMBL" id="KB405060">
    <property type="protein sequence ID" value="EMF56755.1"/>
    <property type="molecule type" value="Genomic_DNA"/>
</dbReference>
<reference evidence="3" key="1">
    <citation type="journal article" date="2013" name="Genome Announc.">
        <title>Draft Genome Sequence of Streptomyces bottropensis ATCC 25435, a Bottromycin-Producing Actinomycete.</title>
        <authorList>
            <person name="Zhang H."/>
            <person name="Zhou W."/>
            <person name="Zhuang Y."/>
            <person name="Liang X."/>
            <person name="Liu T."/>
        </authorList>
    </citation>
    <scope>NUCLEOTIDE SEQUENCE [LARGE SCALE GENOMIC DNA]</scope>
    <source>
        <strain evidence="3">ATCC 25435</strain>
    </source>
</reference>
<evidence type="ECO:0000256" key="1">
    <source>
        <dbReference type="SAM" id="MobiDB-lite"/>
    </source>
</evidence>
<dbReference type="Proteomes" id="UP000030760">
    <property type="component" value="Unassembled WGS sequence"/>
</dbReference>
<feature type="region of interest" description="Disordered" evidence="1">
    <location>
        <begin position="26"/>
        <end position="90"/>
    </location>
</feature>
<name>M3FUX2_9ACTN</name>
<gene>
    <name evidence="2" type="ORF">SBD_1838</name>
</gene>
<evidence type="ECO:0000313" key="2">
    <source>
        <dbReference type="EMBL" id="EMF56755.1"/>
    </source>
</evidence>
<feature type="compositionally biased region" description="Basic and acidic residues" evidence="1">
    <location>
        <begin position="64"/>
        <end position="74"/>
    </location>
</feature>
<feature type="compositionally biased region" description="Basic residues" evidence="1">
    <location>
        <begin position="41"/>
        <end position="56"/>
    </location>
</feature>
<accession>M3FUX2</accession>
<proteinExistence type="predicted"/>
<dbReference type="AlphaFoldDB" id="M3FUX2"/>
<organism evidence="2 3">
    <name type="scientific">Streptomyces bottropensis ATCC 25435</name>
    <dbReference type="NCBI Taxonomy" id="1054862"/>
    <lineage>
        <taxon>Bacteria</taxon>
        <taxon>Bacillati</taxon>
        <taxon>Actinomycetota</taxon>
        <taxon>Actinomycetes</taxon>
        <taxon>Kitasatosporales</taxon>
        <taxon>Streptomycetaceae</taxon>
        <taxon>Streptomyces</taxon>
    </lineage>
</organism>
<sequence>MTAFVLHDLGSRRESRAWFATAARAACPGTPSSRGLPGHSVRPRRQRPGGHDHRRPFPASDSRGLGHPDARASNDRSQPACSHHDGDTEQACRRTVAALTALPSEYRTGLVRRRGLDLYEAIPAQHHYERAVRDLRDALAA</sequence>
<protein>
    <submittedName>
        <fullName evidence="2">Uncharacterized protein</fullName>
    </submittedName>
</protein>